<dbReference type="PROSITE" id="PS51318">
    <property type="entry name" value="TAT"/>
    <property type="match status" value="1"/>
</dbReference>
<reference evidence="2" key="1">
    <citation type="submission" date="2023-06" db="EMBL/GenBank/DDBJ databases">
        <title>lsaBGC provides a comprehensive framework for evolutionary analysis of biosynthetic gene clusters within focal taxa.</title>
        <authorList>
            <person name="Salamzade R."/>
            <person name="Sandstrom S."/>
            <person name="Kalan L.R."/>
        </authorList>
    </citation>
    <scope>NUCLEOTIDE SEQUENCE</scope>
    <source>
        <strain evidence="2">P3-SID899</strain>
    </source>
</reference>
<protein>
    <submittedName>
        <fullName evidence="2">Uncharacterized protein</fullName>
    </submittedName>
</protein>
<comment type="caution">
    <text evidence="2">The sequence shown here is derived from an EMBL/GenBank/DDBJ whole genome shotgun (WGS) entry which is preliminary data.</text>
</comment>
<dbReference type="Proteomes" id="UP001205867">
    <property type="component" value="Unassembled WGS sequence"/>
</dbReference>
<sequence>MTAQNPSRRHVTTALAWGAPALAVAVSAPARAASVPGAPATIQVATPITRWSDRIRYSGFIAQGVVVTIRDANGLPVPNQPVTLTIPNYRGNENTFYFVSNRAVSSDRALDTTRPFSSGVGATITLTTDANGQVALDDGTTGYLRKGSDGTDQGTTFIVTSGDASTTFVLTNSTQAGGTEPGIKVA</sequence>
<evidence type="ECO:0000313" key="3">
    <source>
        <dbReference type="Proteomes" id="UP001205867"/>
    </source>
</evidence>
<organism evidence="2 3">
    <name type="scientific">Micrococcus luteus</name>
    <name type="common">Micrococcus lysodeikticus</name>
    <dbReference type="NCBI Taxonomy" id="1270"/>
    <lineage>
        <taxon>Bacteria</taxon>
        <taxon>Bacillati</taxon>
        <taxon>Actinomycetota</taxon>
        <taxon>Actinomycetes</taxon>
        <taxon>Micrococcales</taxon>
        <taxon>Micrococcaceae</taxon>
        <taxon>Micrococcus</taxon>
    </lineage>
</organism>
<feature type="signal peptide" evidence="1">
    <location>
        <begin position="1"/>
        <end position="32"/>
    </location>
</feature>
<dbReference type="EMBL" id="JALXKZ020000011">
    <property type="protein sequence ID" value="MCV7628943.1"/>
    <property type="molecule type" value="Genomic_DNA"/>
</dbReference>
<name>A0AAP3EU56_MICLU</name>
<proteinExistence type="predicted"/>
<keyword evidence="1" id="KW-0732">Signal</keyword>
<gene>
    <name evidence="2" type="ORF">M3A82_006260</name>
</gene>
<feature type="chain" id="PRO_5043035378" evidence="1">
    <location>
        <begin position="33"/>
        <end position="186"/>
    </location>
</feature>
<dbReference type="AlphaFoldDB" id="A0AAP3EU56"/>
<dbReference type="InterPro" id="IPR006311">
    <property type="entry name" value="TAT_signal"/>
</dbReference>
<evidence type="ECO:0000256" key="1">
    <source>
        <dbReference type="SAM" id="SignalP"/>
    </source>
</evidence>
<evidence type="ECO:0000313" key="2">
    <source>
        <dbReference type="EMBL" id="MCV7628943.1"/>
    </source>
</evidence>
<accession>A0AAP3EU56</accession>